<dbReference type="Pfam" id="PF04471">
    <property type="entry name" value="Mrr_cat"/>
    <property type="match status" value="1"/>
</dbReference>
<reference evidence="2" key="1">
    <citation type="submission" date="2021-06" db="EMBL/GenBank/DDBJ databases">
        <authorList>
            <person name="Kallberg Y."/>
            <person name="Tangrot J."/>
            <person name="Rosling A."/>
        </authorList>
    </citation>
    <scope>NUCLEOTIDE SEQUENCE</scope>
    <source>
        <strain evidence="2">MA453B</strain>
    </source>
</reference>
<organism evidence="2 3">
    <name type="scientific">Dentiscutata erythropus</name>
    <dbReference type="NCBI Taxonomy" id="1348616"/>
    <lineage>
        <taxon>Eukaryota</taxon>
        <taxon>Fungi</taxon>
        <taxon>Fungi incertae sedis</taxon>
        <taxon>Mucoromycota</taxon>
        <taxon>Glomeromycotina</taxon>
        <taxon>Glomeromycetes</taxon>
        <taxon>Diversisporales</taxon>
        <taxon>Gigasporaceae</taxon>
        <taxon>Dentiscutata</taxon>
    </lineage>
</organism>
<gene>
    <name evidence="2" type="ORF">DERYTH_LOCUS11258</name>
</gene>
<comment type="caution">
    <text evidence="2">The sequence shown here is derived from an EMBL/GenBank/DDBJ whole genome shotgun (WGS) entry which is preliminary data.</text>
</comment>
<sequence>KSGDLGQNIIVEIFGMKIVVQCKAWYLKDISCDKVDEFRTVVRDGKYAFGVLVGALEENFAIGAYKSAKKSEGDDEIIIIVYNRMCQDIKCIGGNFDKWARRKEYRGYIHIPSFNVKCDTKGYLVTANPRDPDYCNKENLTKNPEQCDDAECNPYGYTKEYVLHVYYSSADVYTNDLLFNKIQWSKIKDNTCLSIFDARASRVYMTVCCNHQVSVTVHRTIFPQTSLYINGKRVSKQA</sequence>
<dbReference type="GO" id="GO:0004519">
    <property type="term" value="F:endonuclease activity"/>
    <property type="evidence" value="ECO:0007669"/>
    <property type="project" value="InterPro"/>
</dbReference>
<evidence type="ECO:0000313" key="3">
    <source>
        <dbReference type="Proteomes" id="UP000789405"/>
    </source>
</evidence>
<dbReference type="GO" id="GO:0009307">
    <property type="term" value="P:DNA restriction-modification system"/>
    <property type="evidence" value="ECO:0007669"/>
    <property type="project" value="InterPro"/>
</dbReference>
<name>A0A9N9EF04_9GLOM</name>
<dbReference type="GO" id="GO:0003677">
    <property type="term" value="F:DNA binding"/>
    <property type="evidence" value="ECO:0007669"/>
    <property type="project" value="InterPro"/>
</dbReference>
<protein>
    <submittedName>
        <fullName evidence="2">21687_t:CDS:1</fullName>
    </submittedName>
</protein>
<dbReference type="Proteomes" id="UP000789405">
    <property type="component" value="Unassembled WGS sequence"/>
</dbReference>
<proteinExistence type="predicted"/>
<dbReference type="AlphaFoldDB" id="A0A9N9EF04"/>
<evidence type="ECO:0000313" key="2">
    <source>
        <dbReference type="EMBL" id="CAG8671355.1"/>
    </source>
</evidence>
<dbReference type="InterPro" id="IPR007560">
    <property type="entry name" value="Restrct_endonuc_IV_Mrr"/>
</dbReference>
<dbReference type="OrthoDB" id="2431093at2759"/>
<keyword evidence="3" id="KW-1185">Reference proteome</keyword>
<feature type="domain" description="Restriction endonuclease type IV Mrr" evidence="1">
    <location>
        <begin position="2"/>
        <end position="80"/>
    </location>
</feature>
<dbReference type="EMBL" id="CAJVPY010006899">
    <property type="protein sequence ID" value="CAG8671355.1"/>
    <property type="molecule type" value="Genomic_DNA"/>
</dbReference>
<feature type="non-terminal residue" evidence="2">
    <location>
        <position position="1"/>
    </location>
</feature>
<accession>A0A9N9EF04</accession>
<evidence type="ECO:0000259" key="1">
    <source>
        <dbReference type="Pfam" id="PF04471"/>
    </source>
</evidence>